<dbReference type="PANTHER" id="PTHR13710:SF105">
    <property type="entry name" value="ATP-DEPENDENT DNA HELICASE Q1"/>
    <property type="match status" value="1"/>
</dbReference>
<dbReference type="SUPFAM" id="SSF52540">
    <property type="entry name" value="P-loop containing nucleoside triphosphate hydrolases"/>
    <property type="match status" value="2"/>
</dbReference>
<evidence type="ECO:0000256" key="9">
    <source>
        <dbReference type="ARBA" id="ARBA00034808"/>
    </source>
</evidence>
<dbReference type="GO" id="GO:0009378">
    <property type="term" value="F:four-way junction helicase activity"/>
    <property type="evidence" value="ECO:0007669"/>
    <property type="project" value="TreeGrafter"/>
</dbReference>
<dbReference type="PROSITE" id="PS51192">
    <property type="entry name" value="HELICASE_ATP_BIND_1"/>
    <property type="match status" value="1"/>
</dbReference>
<dbReference type="NCBIfam" id="TIGR00614">
    <property type="entry name" value="recQ_fam"/>
    <property type="match status" value="1"/>
</dbReference>
<evidence type="ECO:0000256" key="7">
    <source>
        <dbReference type="ARBA" id="ARBA00023235"/>
    </source>
</evidence>
<evidence type="ECO:0000256" key="10">
    <source>
        <dbReference type="PROSITE-ProRule" id="PRU00560"/>
    </source>
</evidence>
<dbReference type="InterPro" id="IPR036397">
    <property type="entry name" value="RNaseH_sf"/>
</dbReference>
<dbReference type="PROSITE" id="PS51198">
    <property type="entry name" value="UVRD_HELICASE_ATP_BIND"/>
    <property type="match status" value="1"/>
</dbReference>
<dbReference type="EC" id="5.6.2.4" evidence="9"/>
<keyword evidence="4 10" id="KW-0347">Helicase</keyword>
<dbReference type="PROSITE" id="PS51194">
    <property type="entry name" value="HELICASE_CTER"/>
    <property type="match status" value="1"/>
</dbReference>
<dbReference type="GO" id="GO:0006281">
    <property type="term" value="P:DNA repair"/>
    <property type="evidence" value="ECO:0007669"/>
    <property type="project" value="TreeGrafter"/>
</dbReference>
<comment type="similarity">
    <text evidence="1">Belongs to the helicase family. RecQ subfamily.</text>
</comment>
<evidence type="ECO:0000259" key="13">
    <source>
        <dbReference type="PROSITE" id="PS51198"/>
    </source>
</evidence>
<dbReference type="GO" id="GO:0003677">
    <property type="term" value="F:DNA binding"/>
    <property type="evidence" value="ECO:0007669"/>
    <property type="project" value="UniProtKB-KW"/>
</dbReference>
<keyword evidence="2 10" id="KW-0547">Nucleotide-binding</keyword>
<dbReference type="Gene3D" id="3.40.50.300">
    <property type="entry name" value="P-loop containing nucleotide triphosphate hydrolases"/>
    <property type="match status" value="6"/>
</dbReference>
<gene>
    <name evidence="14" type="ORF">Dthio_PD3345</name>
</gene>
<accession>D6SMJ5</accession>
<evidence type="ECO:0000313" key="15">
    <source>
        <dbReference type="Proteomes" id="UP000005496"/>
    </source>
</evidence>
<reference evidence="14" key="1">
    <citation type="submission" date="2010-05" db="EMBL/GenBank/DDBJ databases">
        <title>The draft genome of Desulfonatronospira thiodismutans ASO3-1.</title>
        <authorList>
            <consortium name="US DOE Joint Genome Institute (JGI-PGF)"/>
            <person name="Lucas S."/>
            <person name="Copeland A."/>
            <person name="Lapidus A."/>
            <person name="Cheng J.-F."/>
            <person name="Bruce D."/>
            <person name="Goodwin L."/>
            <person name="Pitluck S."/>
            <person name="Chertkov O."/>
            <person name="Brettin T."/>
            <person name="Detter J.C."/>
            <person name="Han C."/>
            <person name="Land M.L."/>
            <person name="Hauser L."/>
            <person name="Kyrpides N."/>
            <person name="Mikhailova N."/>
            <person name="Muyzer G."/>
            <person name="Woyke T."/>
        </authorList>
    </citation>
    <scope>NUCLEOTIDE SEQUENCE [LARGE SCALE GENOMIC DNA]</scope>
    <source>
        <strain evidence="14">ASO3-1</strain>
    </source>
</reference>
<dbReference type="Pfam" id="PF13361">
    <property type="entry name" value="UvrD_C"/>
    <property type="match status" value="2"/>
</dbReference>
<evidence type="ECO:0000256" key="8">
    <source>
        <dbReference type="ARBA" id="ARBA00034617"/>
    </source>
</evidence>
<evidence type="ECO:0000259" key="11">
    <source>
        <dbReference type="PROSITE" id="PS51192"/>
    </source>
</evidence>
<evidence type="ECO:0000259" key="12">
    <source>
        <dbReference type="PROSITE" id="PS51194"/>
    </source>
</evidence>
<dbReference type="InterPro" id="IPR014016">
    <property type="entry name" value="UvrD-like_ATP-bd"/>
</dbReference>
<dbReference type="SMART" id="SM00487">
    <property type="entry name" value="DEXDc"/>
    <property type="match status" value="2"/>
</dbReference>
<feature type="binding site" evidence="10">
    <location>
        <begin position="1110"/>
        <end position="1117"/>
    </location>
    <ligand>
        <name>ATP</name>
        <dbReference type="ChEBI" id="CHEBI:30616"/>
    </ligand>
</feature>
<dbReference type="Pfam" id="PF00270">
    <property type="entry name" value="DEAD"/>
    <property type="match status" value="1"/>
</dbReference>
<evidence type="ECO:0000256" key="3">
    <source>
        <dbReference type="ARBA" id="ARBA00022801"/>
    </source>
</evidence>
<dbReference type="SMART" id="SM00490">
    <property type="entry name" value="HELICc"/>
    <property type="match status" value="1"/>
</dbReference>
<evidence type="ECO:0000313" key="14">
    <source>
        <dbReference type="EMBL" id="EFI35906.1"/>
    </source>
</evidence>
<organism evidence="14 15">
    <name type="scientific">Desulfonatronospira thiodismutans ASO3-1</name>
    <dbReference type="NCBI Taxonomy" id="555779"/>
    <lineage>
        <taxon>Bacteria</taxon>
        <taxon>Pseudomonadati</taxon>
        <taxon>Thermodesulfobacteriota</taxon>
        <taxon>Desulfovibrionia</taxon>
        <taxon>Desulfovibrionales</taxon>
        <taxon>Desulfonatronovibrionaceae</taxon>
        <taxon>Desulfonatronospira</taxon>
    </lineage>
</organism>
<keyword evidence="7" id="KW-0413">Isomerase</keyword>
<dbReference type="Pfam" id="PF00271">
    <property type="entry name" value="Helicase_C"/>
    <property type="match status" value="1"/>
</dbReference>
<dbReference type="InterPro" id="IPR001650">
    <property type="entry name" value="Helicase_C-like"/>
</dbReference>
<keyword evidence="3 10" id="KW-0378">Hydrolase</keyword>
<dbReference type="PANTHER" id="PTHR13710">
    <property type="entry name" value="DNA HELICASE RECQ FAMILY MEMBER"/>
    <property type="match status" value="1"/>
</dbReference>
<dbReference type="eggNOG" id="COG0514">
    <property type="taxonomic scope" value="Bacteria"/>
</dbReference>
<dbReference type="InterPro" id="IPR004589">
    <property type="entry name" value="DNA_helicase_ATP-dep_RecQ"/>
</dbReference>
<evidence type="ECO:0000256" key="6">
    <source>
        <dbReference type="ARBA" id="ARBA00023125"/>
    </source>
</evidence>
<feature type="domain" description="Helicase C-terminal" evidence="12">
    <location>
        <begin position="520"/>
        <end position="668"/>
    </location>
</feature>
<dbReference type="Pfam" id="PF13245">
    <property type="entry name" value="AAA_19"/>
    <property type="match status" value="1"/>
</dbReference>
<dbReference type="InterPro" id="IPR014017">
    <property type="entry name" value="DNA_helicase_UvrD-like_C"/>
</dbReference>
<dbReference type="GO" id="GO:0030894">
    <property type="term" value="C:replisome"/>
    <property type="evidence" value="ECO:0007669"/>
    <property type="project" value="TreeGrafter"/>
</dbReference>
<dbReference type="InterPro" id="IPR002464">
    <property type="entry name" value="DNA/RNA_helicase_DEAH_CS"/>
</dbReference>
<evidence type="ECO:0000256" key="1">
    <source>
        <dbReference type="ARBA" id="ARBA00005446"/>
    </source>
</evidence>
<dbReference type="InterPro" id="IPR027417">
    <property type="entry name" value="P-loop_NTPase"/>
</dbReference>
<dbReference type="InterPro" id="IPR014001">
    <property type="entry name" value="Helicase_ATP-bd"/>
</dbReference>
<protein>
    <recommendedName>
        <fullName evidence="9">DNA 3'-5' helicase</fullName>
        <ecNumber evidence="9">5.6.2.4</ecNumber>
    </recommendedName>
</protein>
<dbReference type="GO" id="GO:0043138">
    <property type="term" value="F:3'-5' DNA helicase activity"/>
    <property type="evidence" value="ECO:0007669"/>
    <property type="project" value="UniProtKB-EC"/>
</dbReference>
<dbReference type="GO" id="GO:0016787">
    <property type="term" value="F:hydrolase activity"/>
    <property type="evidence" value="ECO:0007669"/>
    <property type="project" value="UniProtKB-UniRule"/>
</dbReference>
<dbReference type="InterPro" id="IPR011545">
    <property type="entry name" value="DEAD/DEAH_box_helicase_dom"/>
</dbReference>
<keyword evidence="15" id="KW-1185">Reference proteome</keyword>
<proteinExistence type="inferred from homology"/>
<evidence type="ECO:0000256" key="2">
    <source>
        <dbReference type="ARBA" id="ARBA00022741"/>
    </source>
</evidence>
<dbReference type="GO" id="GO:0005524">
    <property type="term" value="F:ATP binding"/>
    <property type="evidence" value="ECO:0007669"/>
    <property type="project" value="UniProtKB-UniRule"/>
</dbReference>
<keyword evidence="5 10" id="KW-0067">ATP-binding</keyword>
<dbReference type="EMBL" id="ACJN02000001">
    <property type="protein sequence ID" value="EFI35906.1"/>
    <property type="molecule type" value="Genomic_DNA"/>
</dbReference>
<evidence type="ECO:0000256" key="4">
    <source>
        <dbReference type="ARBA" id="ARBA00022806"/>
    </source>
</evidence>
<dbReference type="RefSeq" id="WP_008869034.1">
    <property type="nucleotide sequence ID" value="NZ_ACJN02000001.1"/>
</dbReference>
<feature type="domain" description="UvrD-like helicase ATP-binding" evidence="13">
    <location>
        <begin position="1089"/>
        <end position="1303"/>
    </location>
</feature>
<evidence type="ECO:0000256" key="5">
    <source>
        <dbReference type="ARBA" id="ARBA00022840"/>
    </source>
</evidence>
<dbReference type="Proteomes" id="UP000005496">
    <property type="component" value="Unassembled WGS sequence"/>
</dbReference>
<comment type="catalytic activity">
    <reaction evidence="8">
        <text>Couples ATP hydrolysis with the unwinding of duplex DNA by translocating in the 3'-5' direction.</text>
        <dbReference type="EC" id="5.6.2.4"/>
    </reaction>
</comment>
<dbReference type="GO" id="GO:0043590">
    <property type="term" value="C:bacterial nucleoid"/>
    <property type="evidence" value="ECO:0007669"/>
    <property type="project" value="TreeGrafter"/>
</dbReference>
<dbReference type="OrthoDB" id="9760034at2"/>
<sequence length="1702" mass="191926">MTTLTREKIIDLTLSREFQNIVVLDLEIHPERKTLIKIGATGPGWQPRLAFQGNFRADEALSRLEQSFGRASFMLGHNIIGHDLPWLRKHFPEFSLLKLPALDTLHLSPLAFPKNPYHHLVKDYKLVRTAKNDPIQDCAQAELVFQDEIQAFQALPREQLIFYGTLMHRSHPESGLGHFFAVLAGADLKDKEWCKSFWEENAGGHACVSHAQSAFETLWDDSRESCSLAYILAWLQVSGSNSVLPTWVWKRHAAIPGILRSLRETPCSDPACSYCSSAFDYRAQLQRYFGYPDYLPVKDEDPPLQRLVVETLIRGNDCLAVLPTGAGKSLCYQLPALMKAEQGKRLSIIVSPLQSLMKDQVDGLLRKGILQGCTINSTLTLLERSQALEGIRMGDLDLVWISPEQLRNTTVKDALRSREIAMVIMDEAHCFSKWGHDFRPDYLALASFLDEICPGPPHPEPQIACFTATAKKDVVDEILDYFRNEMGRDLVLFQGGHERSNLRFDVIPCAEPEKTQRMHSILQSVLVDKEDGGGIVFASTRRKTKEYAEALEHMGWNVEYYHAGRTPEERTSVQERFLAGEIQVIVATNAFGMGVDKPDVRVVIHASAPGSLENYLQEAGRAGRDHRPAVCCLLFDPDDLDTQFELCRASEISARDIRSMYGGLKSLASSRNNPDMVMTSGELLASEEFEEYGFDTLDSHEPMADTKVRTALSWLERRGKIRRGDNKTTAIQGRLLVKDKEEALKIMGGLNLSPSEHALWMALLDIIMQADPKELLNTDMLSARLGAEPDRILRSLGAMRQARILNHDLNMTAYLRKGIQDDSRSRLREYLGLEESLFALMEEDEPDARAGVVYNMPLRPVCQRLKERGHTEAAPAKLLHILKLLVDEKLLRLHQLSQNSYQVILQHEWDRIRQHASRRNQSARVLLVFLLDRIDTGVSGKDLLVSFRTGEAENALRANMITAHLSDHPSLCRQGLSALHHCRAVCLQNGLSIIRPAMSISVTDPKGRFSPGDYLSLSLFYRQKIAQVHIMGRFAELGAVFDGISQALRFVRDYFQKSRTAFVAEHLQDRRDILELPVTREQHAAILEKLSSVQRGIVEAPAEKNMLVVAGPGSGKTRVIVHRMAYLIKVLKVRPYRILAVAFNRSAVAEMRRRLKDLLGKSGAGVKIHTYHSMAMSITGHSLAGKGGDTSVFQGILQEAVDYLDGTSTQEDGSALHWRDRLLGIQHILVDEYQDINDLEYQLISLLAGRNEDEQSPRPSMLAVGDADQNIYSFQGANVRFIQRFAQEYQAEIVHMVHNYRSLPPVTLAANALIRHNQDRMNTPPVEAVRKDKAEPVGMIMAGSREAMLKAALDQARRLMVQDGLSPEDICILCRTNQEVFALANLARHAGMELSLMRRRNISLPLVREVHEIMDLLMRCPGSLCTGSEVYDLVMHLMVESSARSRLWLYHLEIMARDYRDECGSMRRPVYEFCEHVWDSSRDLRRMESRSPGALRAGTMHGAKGLEFPAVILAGTPGDRESPEEERRLYYVGMTRARDRLVLCCGPDHPFAPEILAAGPEAVSRISCDIALTPVEQNLAREELWEMSPEHVILSYPAWDNIHGETTAAIDALQDNPGKEFTFLPWANRYLVCTAGVPVTALSDRGSRIYENYLSRGFRVKQVIFLAALHRKASQEDQTLKELRCSSWYVPLFQVVWSRCQD</sequence>
<dbReference type="PROSITE" id="PS00690">
    <property type="entry name" value="DEAH_ATP_HELICASE"/>
    <property type="match status" value="1"/>
</dbReference>
<dbReference type="GO" id="GO:0006310">
    <property type="term" value="P:DNA recombination"/>
    <property type="evidence" value="ECO:0007669"/>
    <property type="project" value="InterPro"/>
</dbReference>
<dbReference type="eggNOG" id="COG0210">
    <property type="taxonomic scope" value="Bacteria"/>
</dbReference>
<comment type="caution">
    <text evidence="14">The sequence shown here is derived from an EMBL/GenBank/DDBJ whole genome shotgun (WGS) entry which is preliminary data.</text>
</comment>
<dbReference type="Gene3D" id="3.30.420.10">
    <property type="entry name" value="Ribonuclease H-like superfamily/Ribonuclease H"/>
    <property type="match status" value="1"/>
</dbReference>
<dbReference type="SUPFAM" id="SSF53098">
    <property type="entry name" value="Ribonuclease H-like"/>
    <property type="match status" value="1"/>
</dbReference>
<dbReference type="InterPro" id="IPR012337">
    <property type="entry name" value="RNaseH-like_sf"/>
</dbReference>
<dbReference type="CDD" id="cd17932">
    <property type="entry name" value="DEXQc_UvrD"/>
    <property type="match status" value="1"/>
</dbReference>
<dbReference type="GO" id="GO:0005737">
    <property type="term" value="C:cytoplasm"/>
    <property type="evidence" value="ECO:0007669"/>
    <property type="project" value="TreeGrafter"/>
</dbReference>
<keyword evidence="6" id="KW-0238">DNA-binding</keyword>
<name>D6SMJ5_9BACT</name>
<dbReference type="Gene3D" id="1.10.486.10">
    <property type="entry name" value="PCRA, domain 4"/>
    <property type="match status" value="1"/>
</dbReference>
<feature type="domain" description="Helicase ATP-binding" evidence="11">
    <location>
        <begin position="309"/>
        <end position="488"/>
    </location>
</feature>